<dbReference type="InterPro" id="IPR051163">
    <property type="entry name" value="Sodium:Solute_Symporter_SSF"/>
</dbReference>
<dbReference type="OrthoDB" id="891563at2"/>
<feature type="transmembrane region" description="Helical" evidence="12">
    <location>
        <begin position="128"/>
        <end position="151"/>
    </location>
</feature>
<dbReference type="Proteomes" id="UP000308528">
    <property type="component" value="Unassembled WGS sequence"/>
</dbReference>
<evidence type="ECO:0000256" key="8">
    <source>
        <dbReference type="ARBA" id="ARBA00023065"/>
    </source>
</evidence>
<dbReference type="Pfam" id="PF00474">
    <property type="entry name" value="SSF"/>
    <property type="match status" value="1"/>
</dbReference>
<comment type="caution">
    <text evidence="13">The sequence shown here is derived from an EMBL/GenBank/DDBJ whole genome shotgun (WGS) entry which is preliminary data.</text>
</comment>
<dbReference type="GO" id="GO:0015293">
    <property type="term" value="F:symporter activity"/>
    <property type="evidence" value="ECO:0007669"/>
    <property type="project" value="TreeGrafter"/>
</dbReference>
<dbReference type="CDD" id="cd10326">
    <property type="entry name" value="SLC5sbd_NIS-like"/>
    <property type="match status" value="1"/>
</dbReference>
<evidence type="ECO:0000256" key="9">
    <source>
        <dbReference type="ARBA" id="ARBA00023136"/>
    </source>
</evidence>
<evidence type="ECO:0000313" key="14">
    <source>
        <dbReference type="Proteomes" id="UP000308528"/>
    </source>
</evidence>
<keyword evidence="9 12" id="KW-0472">Membrane</keyword>
<feature type="transmembrane region" description="Helical" evidence="12">
    <location>
        <begin position="87"/>
        <end position="107"/>
    </location>
</feature>
<comment type="similarity">
    <text evidence="2 11">Belongs to the sodium:solute symporter (SSF) (TC 2.A.21) family.</text>
</comment>
<evidence type="ECO:0000256" key="11">
    <source>
        <dbReference type="RuleBase" id="RU362091"/>
    </source>
</evidence>
<dbReference type="GO" id="GO:0005886">
    <property type="term" value="C:plasma membrane"/>
    <property type="evidence" value="ECO:0007669"/>
    <property type="project" value="UniProtKB-SubCell"/>
</dbReference>
<keyword evidence="8" id="KW-0406">Ion transport</keyword>
<feature type="transmembrane region" description="Helical" evidence="12">
    <location>
        <begin position="399"/>
        <end position="419"/>
    </location>
</feature>
<dbReference type="PANTHER" id="PTHR42985:SF47">
    <property type="entry name" value="INTEGRAL MEMBRANE TRANSPORT PROTEIN"/>
    <property type="match status" value="1"/>
</dbReference>
<feature type="transmembrane region" description="Helical" evidence="12">
    <location>
        <begin position="282"/>
        <end position="308"/>
    </location>
</feature>
<evidence type="ECO:0000256" key="3">
    <source>
        <dbReference type="ARBA" id="ARBA00022448"/>
    </source>
</evidence>
<dbReference type="InterPro" id="IPR001734">
    <property type="entry name" value="Na/solute_symporter"/>
</dbReference>
<feature type="transmembrane region" description="Helical" evidence="12">
    <location>
        <begin position="191"/>
        <end position="209"/>
    </location>
</feature>
<dbReference type="EMBL" id="SRSF01000007">
    <property type="protein sequence ID" value="THH37533.1"/>
    <property type="molecule type" value="Genomic_DNA"/>
</dbReference>
<keyword evidence="5 12" id="KW-0812">Transmembrane</keyword>
<keyword evidence="4" id="KW-1003">Cell membrane</keyword>
<evidence type="ECO:0000256" key="5">
    <source>
        <dbReference type="ARBA" id="ARBA00022692"/>
    </source>
</evidence>
<keyword evidence="10" id="KW-0739">Sodium transport</keyword>
<feature type="transmembrane region" description="Helical" evidence="12">
    <location>
        <begin position="157"/>
        <end position="179"/>
    </location>
</feature>
<evidence type="ECO:0000256" key="7">
    <source>
        <dbReference type="ARBA" id="ARBA00023053"/>
    </source>
</evidence>
<dbReference type="PROSITE" id="PS50283">
    <property type="entry name" value="NA_SOLUT_SYMP_3"/>
    <property type="match status" value="1"/>
</dbReference>
<accession>A0A4V3XKM5</accession>
<feature type="transmembrane region" description="Helical" evidence="12">
    <location>
        <begin position="492"/>
        <end position="513"/>
    </location>
</feature>
<dbReference type="Gene3D" id="1.20.1730.10">
    <property type="entry name" value="Sodium/glucose cotransporter"/>
    <property type="match status" value="1"/>
</dbReference>
<dbReference type="InterPro" id="IPR038377">
    <property type="entry name" value="Na/Glc_symporter_sf"/>
</dbReference>
<dbReference type="GO" id="GO:0006814">
    <property type="term" value="P:sodium ion transport"/>
    <property type="evidence" value="ECO:0007669"/>
    <property type="project" value="UniProtKB-KW"/>
</dbReference>
<dbReference type="RefSeq" id="WP_136459998.1">
    <property type="nucleotide sequence ID" value="NZ_SRSF01000007.1"/>
</dbReference>
<feature type="transmembrane region" description="Helical" evidence="12">
    <location>
        <begin position="465"/>
        <end position="486"/>
    </location>
</feature>
<feature type="transmembrane region" description="Helical" evidence="12">
    <location>
        <begin position="6"/>
        <end position="27"/>
    </location>
</feature>
<evidence type="ECO:0000256" key="4">
    <source>
        <dbReference type="ARBA" id="ARBA00022475"/>
    </source>
</evidence>
<sequence length="530" mass="57709">MNASLSPYAIIGIVAVYFAVLVLVSFLTSRKDSNNSDFFLAGRKSPWPLVAIGMVGSSLSGVTFISIPGAVGAGGVNQAFSYMQVVLGYLLGYLVIALVLLPLYYRMGLTSIYEYLRNRIGWYGYKIGAFYFLLSRTIGSAFRLFLVAVVFQQFVAAPIGIPFAVTVAVAILLIWLYTFRGGIKTIIVTDTLQTVCMLLAAGITVFYISDALETDFGGMVRLIEQSDYNQWFFFDGGWSDPNNFFKQFLSGALITIVMTGLDQDMMQKNLSMPNFRDAQKNMLAFSLVLVFANLLFLSLGALLYIYAATVGLSVPPTSDLLYPTIALVNLPPVVGILFVLGIVAAAYSSADSALTALTTSFCVDFLGMEEDKLAGDGAQEPGTYGGEARDDQQDKRQRLMVHSGFSVLLFLVIMAFQIINDTAVINSLFKAAGYTYGPLLGLFSFGLLTDYRVRETILVRSVRIPALLIVCLLSPIISMLVDYFSAELLGGFQFGFLILAFNGLLTFIGLVALSEFGAPTEDEFVGDDLA</sequence>
<evidence type="ECO:0000256" key="10">
    <source>
        <dbReference type="ARBA" id="ARBA00023201"/>
    </source>
</evidence>
<keyword evidence="7" id="KW-0915">Sodium</keyword>
<evidence type="ECO:0000256" key="1">
    <source>
        <dbReference type="ARBA" id="ARBA00004651"/>
    </source>
</evidence>
<comment type="subcellular location">
    <subcellularLocation>
        <location evidence="1">Cell membrane</location>
        <topology evidence="1">Multi-pass membrane protein</topology>
    </subcellularLocation>
</comment>
<feature type="transmembrane region" description="Helical" evidence="12">
    <location>
        <begin position="431"/>
        <end position="453"/>
    </location>
</feature>
<evidence type="ECO:0000313" key="13">
    <source>
        <dbReference type="EMBL" id="THH37533.1"/>
    </source>
</evidence>
<keyword evidence="3" id="KW-0813">Transport</keyword>
<evidence type="ECO:0000256" key="2">
    <source>
        <dbReference type="ARBA" id="ARBA00006434"/>
    </source>
</evidence>
<proteinExistence type="inferred from homology"/>
<gene>
    <name evidence="13" type="ORF">E4021_14005</name>
</gene>
<protein>
    <submittedName>
        <fullName evidence="13">Sodium:solute symporter</fullName>
    </submittedName>
</protein>
<feature type="transmembrane region" description="Helical" evidence="12">
    <location>
        <begin position="244"/>
        <end position="261"/>
    </location>
</feature>
<name>A0A4V3XKM5_9BACT</name>
<keyword evidence="6 12" id="KW-1133">Transmembrane helix</keyword>
<dbReference type="AlphaFoldDB" id="A0A4V3XKM5"/>
<organism evidence="13 14">
    <name type="scientific">Neolewinella litorea</name>
    <dbReference type="NCBI Taxonomy" id="2562452"/>
    <lineage>
        <taxon>Bacteria</taxon>
        <taxon>Pseudomonadati</taxon>
        <taxon>Bacteroidota</taxon>
        <taxon>Saprospiria</taxon>
        <taxon>Saprospirales</taxon>
        <taxon>Lewinellaceae</taxon>
        <taxon>Neolewinella</taxon>
    </lineage>
</organism>
<evidence type="ECO:0000256" key="6">
    <source>
        <dbReference type="ARBA" id="ARBA00022989"/>
    </source>
</evidence>
<keyword evidence="14" id="KW-1185">Reference proteome</keyword>
<feature type="transmembrane region" description="Helical" evidence="12">
    <location>
        <begin position="320"/>
        <end position="347"/>
    </location>
</feature>
<reference evidence="13 14" key="1">
    <citation type="submission" date="2019-04" db="EMBL/GenBank/DDBJ databases">
        <title>Lewinella litorea sp. nov., isolated from a marine sand.</title>
        <authorList>
            <person name="Yoon J.-H."/>
        </authorList>
    </citation>
    <scope>NUCLEOTIDE SEQUENCE [LARGE SCALE GENOMIC DNA]</scope>
    <source>
        <strain evidence="13 14">HSMS-39</strain>
    </source>
</reference>
<evidence type="ECO:0000256" key="12">
    <source>
        <dbReference type="SAM" id="Phobius"/>
    </source>
</evidence>
<dbReference type="PANTHER" id="PTHR42985">
    <property type="entry name" value="SODIUM-COUPLED MONOCARBOXYLATE TRANSPORTER"/>
    <property type="match status" value="1"/>
</dbReference>
<feature type="transmembrane region" description="Helical" evidence="12">
    <location>
        <begin position="47"/>
        <end position="67"/>
    </location>
</feature>